<proteinExistence type="evidence at transcript level"/>
<accession>A0A023GES1</accession>
<dbReference type="GO" id="GO:0005737">
    <property type="term" value="C:cytoplasm"/>
    <property type="evidence" value="ECO:0007669"/>
    <property type="project" value="InterPro"/>
</dbReference>
<dbReference type="PANTHER" id="PTHR46421:SF1">
    <property type="entry name" value="PROGRAMMED CELL DEATH PROTEIN 2-LIKE"/>
    <property type="match status" value="1"/>
</dbReference>
<dbReference type="Pfam" id="PF04194">
    <property type="entry name" value="PDCD2_C"/>
    <property type="match status" value="1"/>
</dbReference>
<sequence>MTYAQEAYEKPQYSDTTFHRFNKRLHRCPQQLISLSYLTCAKVLLGREPLFISEPTSSWQPGTCESCGARRCFELQAMPALIQSLEVEAVTELQGPPVEFGTVLFYSCSASCWKDGDAWKSEVSLVQPDPDAAFWDKFG</sequence>
<evidence type="ECO:0000313" key="2">
    <source>
        <dbReference type="EMBL" id="JAC32397.1"/>
    </source>
</evidence>
<evidence type="ECO:0000259" key="1">
    <source>
        <dbReference type="Pfam" id="PF04194"/>
    </source>
</evidence>
<feature type="domain" description="Programmed cell death protein 2 C-terminal" evidence="1">
    <location>
        <begin position="15"/>
        <end position="127"/>
    </location>
</feature>
<dbReference type="InterPro" id="IPR007320">
    <property type="entry name" value="PDCD2_C"/>
</dbReference>
<dbReference type="InterPro" id="IPR052815">
    <property type="entry name" value="PDCD2-like_regulator"/>
</dbReference>
<name>A0A023GES1_AMBTT</name>
<dbReference type="AlphaFoldDB" id="A0A023GES1"/>
<dbReference type="EMBL" id="GBBM01003021">
    <property type="protein sequence ID" value="JAC32397.1"/>
    <property type="molecule type" value="mRNA"/>
</dbReference>
<dbReference type="PANTHER" id="PTHR46421">
    <property type="entry name" value="PROGRAMMED CELL DEATH PROTEIN 2-LIKE"/>
    <property type="match status" value="1"/>
</dbReference>
<organism evidence="2">
    <name type="scientific">Amblyomma triste</name>
    <name type="common">Neotropical tick</name>
    <dbReference type="NCBI Taxonomy" id="251400"/>
    <lineage>
        <taxon>Eukaryota</taxon>
        <taxon>Metazoa</taxon>
        <taxon>Ecdysozoa</taxon>
        <taxon>Arthropoda</taxon>
        <taxon>Chelicerata</taxon>
        <taxon>Arachnida</taxon>
        <taxon>Acari</taxon>
        <taxon>Parasitiformes</taxon>
        <taxon>Ixodida</taxon>
        <taxon>Ixodoidea</taxon>
        <taxon>Ixodidae</taxon>
        <taxon>Amblyomminae</taxon>
        <taxon>Amblyomma</taxon>
    </lineage>
</organism>
<reference evidence="2" key="1">
    <citation type="submission" date="2014-03" db="EMBL/GenBank/DDBJ databases">
        <title>The sialotranscriptome of Amblyomma triste, Amblyomma parvum and Amblyomma cajennense ticks, uncovered by 454-based RNA-seq.</title>
        <authorList>
            <person name="Garcia G.R."/>
            <person name="Gardinassi L.G."/>
            <person name="Ribeiro J.M."/>
            <person name="Anatriello E."/>
            <person name="Ferreira B.R."/>
            <person name="Moreira H.N."/>
            <person name="Mafra C."/>
            <person name="Olegario M.M."/>
            <person name="Szabo P.J."/>
            <person name="Miranda-Santos I.K."/>
            <person name="Maruyama S.R."/>
        </authorList>
    </citation>
    <scope>NUCLEOTIDE SEQUENCE</scope>
    <source>
        <strain evidence="2">Mato Grasso do Sul</strain>
        <tissue evidence="2">Salivary glands</tissue>
    </source>
</reference>
<dbReference type="GO" id="GO:0006915">
    <property type="term" value="P:apoptotic process"/>
    <property type="evidence" value="ECO:0007669"/>
    <property type="project" value="TreeGrafter"/>
</dbReference>
<protein>
    <submittedName>
        <fullName evidence="2">Putative programmed cell death protein</fullName>
    </submittedName>
</protein>